<feature type="transmembrane region" description="Helical" evidence="1">
    <location>
        <begin position="169"/>
        <end position="189"/>
    </location>
</feature>
<feature type="transmembrane region" description="Helical" evidence="1">
    <location>
        <begin position="6"/>
        <end position="25"/>
    </location>
</feature>
<comment type="caution">
    <text evidence="2">The sequence shown here is derived from an EMBL/GenBank/DDBJ whole genome shotgun (WGS) entry which is preliminary data.</text>
</comment>
<feature type="transmembrane region" description="Helical" evidence="1">
    <location>
        <begin position="332"/>
        <end position="353"/>
    </location>
</feature>
<feature type="transmembrane region" description="Helical" evidence="1">
    <location>
        <begin position="106"/>
        <end position="131"/>
    </location>
</feature>
<evidence type="ECO:0008006" key="4">
    <source>
        <dbReference type="Google" id="ProtNLM"/>
    </source>
</evidence>
<feature type="transmembrane region" description="Helical" evidence="1">
    <location>
        <begin position="143"/>
        <end position="163"/>
    </location>
</feature>
<organism evidence="2 3">
    <name type="scientific">Oceanobacillus kimchii</name>
    <dbReference type="NCBI Taxonomy" id="746691"/>
    <lineage>
        <taxon>Bacteria</taxon>
        <taxon>Bacillati</taxon>
        <taxon>Bacillota</taxon>
        <taxon>Bacilli</taxon>
        <taxon>Bacillales</taxon>
        <taxon>Bacillaceae</taxon>
        <taxon>Oceanobacillus</taxon>
    </lineage>
</organism>
<feature type="transmembrane region" description="Helical" evidence="1">
    <location>
        <begin position="237"/>
        <end position="257"/>
    </location>
</feature>
<dbReference type="NCBIfam" id="NF011667">
    <property type="entry name" value="PRK15086.1-3"/>
    <property type="match status" value="1"/>
</dbReference>
<evidence type="ECO:0000256" key="1">
    <source>
        <dbReference type="SAM" id="Phobius"/>
    </source>
</evidence>
<dbReference type="InterPro" id="IPR007441">
    <property type="entry name" value="EutH"/>
</dbReference>
<keyword evidence="1" id="KW-0472">Membrane</keyword>
<feature type="transmembrane region" description="Helical" evidence="1">
    <location>
        <begin position="304"/>
        <end position="325"/>
    </location>
</feature>
<reference evidence="2 3" key="1">
    <citation type="submission" date="2023-02" db="EMBL/GenBank/DDBJ databases">
        <title>Oceanobacillus kimchii IFOP_LL358 isolated form Alexandrium catenella lab strain.</title>
        <authorList>
            <person name="Gajardo G."/>
            <person name="Ueki S."/>
            <person name="Maruyama F."/>
        </authorList>
    </citation>
    <scope>NUCLEOTIDE SEQUENCE [LARGE SCALE GENOMIC DNA]</scope>
    <source>
        <strain evidence="2 3">IFOP_LL358</strain>
    </source>
</reference>
<feature type="transmembrane region" description="Helical" evidence="1">
    <location>
        <begin position="278"/>
        <end position="298"/>
    </location>
</feature>
<feature type="transmembrane region" description="Helical" evidence="1">
    <location>
        <begin position="196"/>
        <end position="217"/>
    </location>
</feature>
<dbReference type="PANTHER" id="PTHR40089">
    <property type="entry name" value="ETHANOLAMINE UTILIZATION PROTEIN EUTH"/>
    <property type="match status" value="1"/>
</dbReference>
<accession>A0ABQ5TLK2</accession>
<sequence>MNINEIIMLILAAFLLLGGIDYLAGNRLGLGEKFKEGIMSMGTLALVIVGIVSLAPVIANILTPIVTPLYRWIGADPSTFANTILALDMGGQALAEQMAESNEAALFAWVFLGTMLGPTISFTIPVALSMITKQDHSYFAKGIMIGISTIPIGCLIGGFYAGLDWSMMFRNLVIPIVFSICILIGLLFFVDNMMILFHWLGKTVTTIALIGLLAIGIETITEITVIPGLAPLEDGIQIVGLIAIVLAGAFPFVAVITKLASKHLQKIGNRLQINSASTAGLIASVAHVIPMLALLTQMNERGKVMNVAFAVSGAFVFGGHLGFVAGIESSMVIAMIIGKLSSGISAIVLALLLTSSKDSNILAKNSM</sequence>
<name>A0ABQ5TLK2_9BACI</name>
<keyword evidence="1" id="KW-0812">Transmembrane</keyword>
<protein>
    <recommendedName>
        <fullName evidence="4">Ethanolamine utilization protein EutH</fullName>
    </recommendedName>
</protein>
<dbReference type="PIRSF" id="PIRSF019466">
    <property type="entry name" value="EutH"/>
    <property type="match status" value="1"/>
</dbReference>
<evidence type="ECO:0000313" key="2">
    <source>
        <dbReference type="EMBL" id="GLO66997.1"/>
    </source>
</evidence>
<gene>
    <name evidence="2" type="primary">yxeR</name>
    <name evidence="2" type="ORF">MACH08_27810</name>
</gene>
<dbReference type="RefSeq" id="WP_215065140.1">
    <property type="nucleotide sequence ID" value="NZ_BSKO01000001.1"/>
</dbReference>
<feature type="transmembrane region" description="Helical" evidence="1">
    <location>
        <begin position="37"/>
        <end position="62"/>
    </location>
</feature>
<proteinExistence type="predicted"/>
<evidence type="ECO:0000313" key="3">
    <source>
        <dbReference type="Proteomes" id="UP001275436"/>
    </source>
</evidence>
<dbReference type="Pfam" id="PF04346">
    <property type="entry name" value="EutH"/>
    <property type="match status" value="1"/>
</dbReference>
<dbReference type="PANTHER" id="PTHR40089:SF1">
    <property type="entry name" value="ETHANOLAMINE PERMEASE EUTH-RELATED"/>
    <property type="match status" value="1"/>
</dbReference>
<keyword evidence="3" id="KW-1185">Reference proteome</keyword>
<dbReference type="Proteomes" id="UP001275436">
    <property type="component" value="Unassembled WGS sequence"/>
</dbReference>
<dbReference type="EMBL" id="BSKO01000001">
    <property type="protein sequence ID" value="GLO66997.1"/>
    <property type="molecule type" value="Genomic_DNA"/>
</dbReference>
<keyword evidence="1" id="KW-1133">Transmembrane helix</keyword>